<evidence type="ECO:0000313" key="3">
    <source>
        <dbReference type="EMBL" id="STV75184.1"/>
    </source>
</evidence>
<evidence type="ECO:0000256" key="1">
    <source>
        <dbReference type="NCBIfam" id="TIGR02097"/>
    </source>
</evidence>
<protein>
    <recommendedName>
        <fullName evidence="1">Heat shock protein HspQ</fullName>
    </recommendedName>
</protein>
<sequence length="114" mass="12628">MSIPSTRSRSRKRNEIAANDELRLAPWYHVVMEDDDGQPIHTYLAEAQLSSEPSDEHPEQPSLDELARTISPAAAGASIAQLVICGFLRLDTARFKTPLAIFISSLPPRMRQTG</sequence>
<comment type="caution">
    <text evidence="3">The sequence shown here is derived from an EMBL/GenBank/DDBJ whole genome shotgun (WGS) entry which is preliminary data.</text>
</comment>
<dbReference type="AlphaFoldDB" id="A0A7H4N2C7"/>
<proteinExistence type="predicted"/>
<name>A0A7H4N2C7_9ENTR</name>
<feature type="domain" description="Hemimethylated DNA-binding" evidence="2">
    <location>
        <begin position="1"/>
        <end position="81"/>
    </location>
</feature>
<dbReference type="NCBIfam" id="TIGR02097">
    <property type="entry name" value="yccV"/>
    <property type="match status" value="1"/>
</dbReference>
<evidence type="ECO:0000259" key="2">
    <source>
        <dbReference type="SMART" id="SM00992"/>
    </source>
</evidence>
<dbReference type="Proteomes" id="UP000254863">
    <property type="component" value="Unassembled WGS sequence"/>
</dbReference>
<accession>A0A7H4N2C7</accession>
<dbReference type="EMBL" id="UGMS01000001">
    <property type="protein sequence ID" value="STV75184.1"/>
    <property type="molecule type" value="Genomic_DNA"/>
</dbReference>
<gene>
    <name evidence="3" type="primary">hspQ_2</name>
    <name evidence="3" type="ORF">NCTC11685_01405</name>
</gene>
<dbReference type="SUPFAM" id="SSF141255">
    <property type="entry name" value="YccV-like"/>
    <property type="match status" value="1"/>
</dbReference>
<dbReference type="InterPro" id="IPR036623">
    <property type="entry name" value="Hemimethylated_DNA-bd_sf"/>
</dbReference>
<reference evidence="3 4" key="1">
    <citation type="submission" date="2018-06" db="EMBL/GenBank/DDBJ databases">
        <authorList>
            <consortium name="Pathogen Informatics"/>
            <person name="Doyle S."/>
        </authorList>
    </citation>
    <scope>NUCLEOTIDE SEQUENCE [LARGE SCALE GENOMIC DNA]</scope>
    <source>
        <strain evidence="3 4">NCTC11685</strain>
    </source>
</reference>
<dbReference type="Pfam" id="PF08755">
    <property type="entry name" value="YccV-like"/>
    <property type="match status" value="1"/>
</dbReference>
<dbReference type="GO" id="GO:0003677">
    <property type="term" value="F:DNA binding"/>
    <property type="evidence" value="ECO:0007669"/>
    <property type="project" value="UniProtKB-UniRule"/>
</dbReference>
<evidence type="ECO:0000313" key="4">
    <source>
        <dbReference type="Proteomes" id="UP000254863"/>
    </source>
</evidence>
<dbReference type="Gene3D" id="2.30.30.390">
    <property type="entry name" value="Hemimethylated DNA-binding domain"/>
    <property type="match status" value="1"/>
</dbReference>
<dbReference type="SMART" id="SM00992">
    <property type="entry name" value="YccV-like"/>
    <property type="match status" value="1"/>
</dbReference>
<organism evidence="3 4">
    <name type="scientific">Klebsiella michiganensis</name>
    <dbReference type="NCBI Taxonomy" id="1134687"/>
    <lineage>
        <taxon>Bacteria</taxon>
        <taxon>Pseudomonadati</taxon>
        <taxon>Pseudomonadota</taxon>
        <taxon>Gammaproteobacteria</taxon>
        <taxon>Enterobacterales</taxon>
        <taxon>Enterobacteriaceae</taxon>
        <taxon>Klebsiella/Raoultella group</taxon>
        <taxon>Klebsiella</taxon>
    </lineage>
</organism>
<dbReference type="InterPro" id="IPR011722">
    <property type="entry name" value="Hemimethylated_DNA-bd_dom"/>
</dbReference>